<name>N6UF18_DENPD</name>
<gene>
    <name evidence="4" type="ORF">YQE_04405</name>
</gene>
<accession>N6UF18</accession>
<keyword evidence="2" id="KW-1133">Transmembrane helix</keyword>
<dbReference type="EMBL" id="KB740735">
    <property type="protein sequence ID" value="ENN79221.1"/>
    <property type="molecule type" value="Genomic_DNA"/>
</dbReference>
<dbReference type="OrthoDB" id="8197686at2759"/>
<organism evidence="4">
    <name type="scientific">Dendroctonus ponderosae</name>
    <name type="common">Mountain pine beetle</name>
    <dbReference type="NCBI Taxonomy" id="77166"/>
    <lineage>
        <taxon>Eukaryota</taxon>
        <taxon>Metazoa</taxon>
        <taxon>Ecdysozoa</taxon>
        <taxon>Arthropoda</taxon>
        <taxon>Hexapoda</taxon>
        <taxon>Insecta</taxon>
        <taxon>Pterygota</taxon>
        <taxon>Neoptera</taxon>
        <taxon>Endopterygota</taxon>
        <taxon>Coleoptera</taxon>
        <taxon>Polyphaga</taxon>
        <taxon>Cucujiformia</taxon>
        <taxon>Curculionidae</taxon>
        <taxon>Scolytinae</taxon>
        <taxon>Dendroctonus</taxon>
    </lineage>
</organism>
<feature type="compositionally biased region" description="Basic and acidic residues" evidence="1">
    <location>
        <begin position="283"/>
        <end position="292"/>
    </location>
</feature>
<dbReference type="GO" id="GO:0016020">
    <property type="term" value="C:membrane"/>
    <property type="evidence" value="ECO:0007669"/>
    <property type="project" value="TreeGrafter"/>
</dbReference>
<dbReference type="Pfam" id="PF07898">
    <property type="entry name" value="DUF1676"/>
    <property type="match status" value="1"/>
</dbReference>
<feature type="region of interest" description="Disordered" evidence="1">
    <location>
        <begin position="261"/>
        <end position="292"/>
    </location>
</feature>
<dbReference type="HOGENOM" id="CLU_886299_0_0_1"/>
<keyword evidence="2" id="KW-0812">Transmembrane</keyword>
<dbReference type="OMA" id="EHSYSFN"/>
<dbReference type="PANTHER" id="PTHR21879">
    <property type="entry name" value="FI03362P-RELATED-RELATED"/>
    <property type="match status" value="1"/>
</dbReference>
<feature type="non-terminal residue" evidence="4">
    <location>
        <position position="1"/>
    </location>
</feature>
<protein>
    <submittedName>
        <fullName evidence="4">Uncharacterized protein</fullName>
    </submittedName>
</protein>
<evidence type="ECO:0000256" key="2">
    <source>
        <dbReference type="SAM" id="Phobius"/>
    </source>
</evidence>
<evidence type="ECO:0000256" key="3">
    <source>
        <dbReference type="SAM" id="SignalP"/>
    </source>
</evidence>
<dbReference type="InterPro" id="IPR012464">
    <property type="entry name" value="DUF1676"/>
</dbReference>
<dbReference type="PANTHER" id="PTHR21879:SF27">
    <property type="entry name" value="OSIRIS 10A"/>
    <property type="match status" value="1"/>
</dbReference>
<feature type="chain" id="PRO_5009708026" evidence="3">
    <location>
        <begin position="17"/>
        <end position="292"/>
    </location>
</feature>
<keyword evidence="2" id="KW-0472">Membrane</keyword>
<feature type="signal peptide" evidence="3">
    <location>
        <begin position="1"/>
        <end position="16"/>
    </location>
</feature>
<dbReference type="AlphaFoldDB" id="N6UF18"/>
<evidence type="ECO:0000313" key="4">
    <source>
        <dbReference type="EMBL" id="ENN79221.1"/>
    </source>
</evidence>
<proteinExistence type="predicted"/>
<reference evidence="4" key="1">
    <citation type="journal article" date="2013" name="Genome Biol.">
        <title>Draft genome of the mountain pine beetle, Dendroctonus ponderosae Hopkins, a major forest pest.</title>
        <authorList>
            <person name="Keeling C.I."/>
            <person name="Yuen M.M."/>
            <person name="Liao N.Y."/>
            <person name="Docking T.R."/>
            <person name="Chan S.K."/>
            <person name="Taylor G.A."/>
            <person name="Palmquist D.L."/>
            <person name="Jackman S.D."/>
            <person name="Nguyen A."/>
            <person name="Li M."/>
            <person name="Henderson H."/>
            <person name="Janes J.K."/>
            <person name="Zhao Y."/>
            <person name="Pandoh P."/>
            <person name="Moore R."/>
            <person name="Sperling F.A."/>
            <person name="Huber D.P."/>
            <person name="Birol I."/>
            <person name="Jones S.J."/>
            <person name="Bohlmann J."/>
        </authorList>
    </citation>
    <scope>NUCLEOTIDE SEQUENCE</scope>
</reference>
<sequence length="292" mass="32144">MYKFPLILLSVALSSATLMKTPGLGETFRQCLISYQAQNGLGRCFGVGAISRLQALDSNPEFDFVDGLTLSRDMALESIIDTFDHVFSKRAMRWDLNFIYPGLEMRVMPSTGPSGVLEFVMDPNHESAKAYIGQDIGTGKILARQFLVPLLLGLKFNVATIVPLIFGLVVLMAKKIAFISKVALIASTAFGLGSLLFKAGSAGPSPGYYSNDHSYYAGHQPGSFGGIYKGHSEEFVPQEHLQYRGVHVPMDELKLYGNLQSPFGEKSGEESPQKKGRNFAWNEDDKLMKKTR</sequence>
<keyword evidence="3" id="KW-0732">Signal</keyword>
<evidence type="ECO:0000256" key="1">
    <source>
        <dbReference type="SAM" id="MobiDB-lite"/>
    </source>
</evidence>
<feature type="transmembrane region" description="Helical" evidence="2">
    <location>
        <begin position="146"/>
        <end position="171"/>
    </location>
</feature>